<dbReference type="EMBL" id="OIVN01002431">
    <property type="protein sequence ID" value="SPD03562.1"/>
    <property type="molecule type" value="Genomic_DNA"/>
</dbReference>
<sequence>MVRKIKNPKKAKRKSKPYRVHWCPFGELARIPTSFDHIEFTGVHSVNWPEFLHPLRAYVLVPVHCNLRFQIVYGFVL</sequence>
<protein>
    <submittedName>
        <fullName evidence="2">Uncharacterized protein</fullName>
    </submittedName>
</protein>
<accession>A0A2N9GV46</accession>
<gene>
    <name evidence="1" type="ORF">FSB_LOCUS2939</name>
    <name evidence="2" type="ORF">FSB_LOCUS31444</name>
</gene>
<dbReference type="EMBL" id="OIVN01000142">
    <property type="protein sequence ID" value="SPC75057.1"/>
    <property type="molecule type" value="Genomic_DNA"/>
</dbReference>
<organism evidence="2">
    <name type="scientific">Fagus sylvatica</name>
    <name type="common">Beechnut</name>
    <dbReference type="NCBI Taxonomy" id="28930"/>
    <lineage>
        <taxon>Eukaryota</taxon>
        <taxon>Viridiplantae</taxon>
        <taxon>Streptophyta</taxon>
        <taxon>Embryophyta</taxon>
        <taxon>Tracheophyta</taxon>
        <taxon>Spermatophyta</taxon>
        <taxon>Magnoliopsida</taxon>
        <taxon>eudicotyledons</taxon>
        <taxon>Gunneridae</taxon>
        <taxon>Pentapetalae</taxon>
        <taxon>rosids</taxon>
        <taxon>fabids</taxon>
        <taxon>Fagales</taxon>
        <taxon>Fagaceae</taxon>
        <taxon>Fagus</taxon>
    </lineage>
</organism>
<evidence type="ECO:0000313" key="1">
    <source>
        <dbReference type="EMBL" id="SPC75057.1"/>
    </source>
</evidence>
<name>A0A2N9GV46_FAGSY</name>
<reference evidence="2" key="1">
    <citation type="submission" date="2018-02" db="EMBL/GenBank/DDBJ databases">
        <authorList>
            <person name="Cohen D.B."/>
            <person name="Kent A.D."/>
        </authorList>
    </citation>
    <scope>NUCLEOTIDE SEQUENCE</scope>
</reference>
<evidence type="ECO:0000313" key="2">
    <source>
        <dbReference type="EMBL" id="SPD03562.1"/>
    </source>
</evidence>
<dbReference type="AlphaFoldDB" id="A0A2N9GV46"/>
<proteinExistence type="predicted"/>